<dbReference type="Gene3D" id="3.40.980.10">
    <property type="entry name" value="MoaB/Mog-like domain"/>
    <property type="match status" value="1"/>
</dbReference>
<dbReference type="InterPro" id="IPR012245">
    <property type="entry name" value="MoaB"/>
</dbReference>
<dbReference type="InterPro" id="IPR001453">
    <property type="entry name" value="MoaB/Mog_dom"/>
</dbReference>
<accession>A0A062V6Q4</accession>
<evidence type="ECO:0000313" key="2">
    <source>
        <dbReference type="EMBL" id="KCZ72967.1"/>
    </source>
</evidence>
<reference evidence="2 3" key="1">
    <citation type="journal article" date="2013" name="Nature">
        <title>Anaerobic oxidation of methane coupled to nitrate reduction in a novel archaeal lineage.</title>
        <authorList>
            <person name="Haroon M.F."/>
            <person name="Hu S."/>
            <person name="Shi Y."/>
            <person name="Imelfort M."/>
            <person name="Keller J."/>
            <person name="Hugenholtz P."/>
            <person name="Yuan Z."/>
            <person name="Tyson G.W."/>
        </authorList>
    </citation>
    <scope>NUCLEOTIDE SEQUENCE [LARGE SCALE GENOMIC DNA]</scope>
    <source>
        <strain evidence="2 3">ANME-2d</strain>
    </source>
</reference>
<dbReference type="GO" id="GO:0006777">
    <property type="term" value="P:Mo-molybdopterin cofactor biosynthetic process"/>
    <property type="evidence" value="ECO:0007669"/>
    <property type="project" value="InterPro"/>
</dbReference>
<dbReference type="NCBIfam" id="TIGR00177">
    <property type="entry name" value="molyb_syn"/>
    <property type="match status" value="1"/>
</dbReference>
<dbReference type="PIRSF" id="PIRSF006443">
    <property type="entry name" value="MoaB"/>
    <property type="match status" value="1"/>
</dbReference>
<feature type="domain" description="MoaB/Mog" evidence="1">
    <location>
        <begin position="18"/>
        <end position="170"/>
    </location>
</feature>
<dbReference type="CDD" id="cd00886">
    <property type="entry name" value="MogA_MoaB"/>
    <property type="match status" value="1"/>
</dbReference>
<organism evidence="2 3">
    <name type="scientific">Candidatus Methanoperedens nitratireducens</name>
    <dbReference type="NCBI Taxonomy" id="1392998"/>
    <lineage>
        <taxon>Archaea</taxon>
        <taxon>Methanobacteriati</taxon>
        <taxon>Methanobacteriota</taxon>
        <taxon>Stenosarchaea group</taxon>
        <taxon>Methanomicrobia</taxon>
        <taxon>Methanosarcinales</taxon>
        <taxon>ANME-2 cluster</taxon>
        <taxon>Candidatus Methanoperedentaceae</taxon>
        <taxon>Candidatus Methanoperedens</taxon>
    </lineage>
</organism>
<dbReference type="RefSeq" id="WP_048088186.1">
    <property type="nucleotide sequence ID" value="NZ_JMIY01000001.1"/>
</dbReference>
<comment type="caution">
    <text evidence="2">The sequence shown here is derived from an EMBL/GenBank/DDBJ whole genome shotgun (WGS) entry which is preliminary data.</text>
</comment>
<dbReference type="GO" id="GO:0061598">
    <property type="term" value="F:molybdopterin adenylyltransferase activity"/>
    <property type="evidence" value="ECO:0007669"/>
    <property type="project" value="UniProtKB-EC"/>
</dbReference>
<proteinExistence type="predicted"/>
<keyword evidence="3" id="KW-1185">Reference proteome</keyword>
<evidence type="ECO:0000259" key="1">
    <source>
        <dbReference type="SMART" id="SM00852"/>
    </source>
</evidence>
<dbReference type="AlphaFoldDB" id="A0A062V6Q4"/>
<dbReference type="SUPFAM" id="SSF53218">
    <property type="entry name" value="Molybdenum cofactor biosynthesis proteins"/>
    <property type="match status" value="1"/>
</dbReference>
<evidence type="ECO:0000313" key="3">
    <source>
        <dbReference type="Proteomes" id="UP000027153"/>
    </source>
</evidence>
<dbReference type="SMART" id="SM00852">
    <property type="entry name" value="MoCF_biosynth"/>
    <property type="match status" value="1"/>
</dbReference>
<dbReference type="GO" id="GO:0005829">
    <property type="term" value="C:cytosol"/>
    <property type="evidence" value="ECO:0007669"/>
    <property type="project" value="TreeGrafter"/>
</dbReference>
<dbReference type="PANTHER" id="PTHR43232:SF2">
    <property type="entry name" value="MOLYBDENUM COFACTOR BIOSYNTHESIS PROTEIN B"/>
    <property type="match status" value="1"/>
</dbReference>
<keyword evidence="2" id="KW-0548">Nucleotidyltransferase</keyword>
<protein>
    <submittedName>
        <fullName evidence="2">Molybdopterin adenylyltransferase</fullName>
        <ecNumber evidence="2">2.7.7.75</ecNumber>
    </submittedName>
</protein>
<dbReference type="PANTHER" id="PTHR43232">
    <property type="entry name" value="MOLYBDENUM COFACTOR BIOSYNTHESIS PROTEIN B"/>
    <property type="match status" value="1"/>
</dbReference>
<keyword evidence="2" id="KW-0808">Transferase</keyword>
<sequence length="177" mass="19536">MDMSLPHKENVPRSYKCAILTISTSRYEKYGRVDRPERAEDASGKLIWGMIQVQGCTVVHYELISDSIEMIKEALKRCLYSEADVIISSGGTGLTPADVTIEAVMPFLEKEMPGFGELFRYKSIEQIGNAVILTRAIAGVARQKAIFCLPGSPNAVKLALELVLPEMGHILKHVKGQ</sequence>
<dbReference type="FunFam" id="3.40.980.10:FF:000006">
    <property type="entry name" value="Molybdenum cofactor biosynthesis protein B"/>
    <property type="match status" value="1"/>
</dbReference>
<dbReference type="Proteomes" id="UP000027153">
    <property type="component" value="Unassembled WGS sequence"/>
</dbReference>
<dbReference type="PATRIC" id="fig|1392998.3.peg.23"/>
<name>A0A062V6Q4_9EURY</name>
<dbReference type="Pfam" id="PF00994">
    <property type="entry name" value="MoCF_biosynth"/>
    <property type="match status" value="1"/>
</dbReference>
<dbReference type="OrthoDB" id="205337at2157"/>
<dbReference type="EC" id="2.7.7.75" evidence="2"/>
<dbReference type="EMBL" id="JMIY01000001">
    <property type="protein sequence ID" value="KCZ72967.1"/>
    <property type="molecule type" value="Genomic_DNA"/>
</dbReference>
<dbReference type="InterPro" id="IPR036425">
    <property type="entry name" value="MoaB/Mog-like_dom_sf"/>
</dbReference>
<gene>
    <name evidence="2" type="ORF">ANME2D_00025</name>
</gene>